<keyword evidence="3" id="KW-1185">Reference proteome</keyword>
<accession>A0AAD6Q0X3</accession>
<feature type="region of interest" description="Disordered" evidence="1">
    <location>
        <begin position="1"/>
        <end position="23"/>
    </location>
</feature>
<sequence>MAVASRRRQGCPDSSQGTAFLSP</sequence>
<evidence type="ECO:0000313" key="3">
    <source>
        <dbReference type="Proteomes" id="UP001164929"/>
    </source>
</evidence>
<evidence type="ECO:0000313" key="2">
    <source>
        <dbReference type="EMBL" id="KAJ6974917.1"/>
    </source>
</evidence>
<proteinExistence type="predicted"/>
<evidence type="ECO:0000256" key="1">
    <source>
        <dbReference type="SAM" id="MobiDB-lite"/>
    </source>
</evidence>
<dbReference type="Proteomes" id="UP001164929">
    <property type="component" value="Chromosome 13"/>
</dbReference>
<comment type="caution">
    <text evidence="2">The sequence shown here is derived from an EMBL/GenBank/DDBJ whole genome shotgun (WGS) entry which is preliminary data.</text>
</comment>
<name>A0AAD6Q0X3_9ROSI</name>
<reference evidence="2" key="1">
    <citation type="journal article" date="2023" name="Mol. Ecol. Resour.">
        <title>Chromosome-level genome assembly of a triploid poplar Populus alba 'Berolinensis'.</title>
        <authorList>
            <person name="Chen S."/>
            <person name="Yu Y."/>
            <person name="Wang X."/>
            <person name="Wang S."/>
            <person name="Zhang T."/>
            <person name="Zhou Y."/>
            <person name="He R."/>
            <person name="Meng N."/>
            <person name="Wang Y."/>
            <person name="Liu W."/>
            <person name="Liu Z."/>
            <person name="Liu J."/>
            <person name="Guo Q."/>
            <person name="Huang H."/>
            <person name="Sederoff R.R."/>
            <person name="Wang G."/>
            <person name="Qu G."/>
            <person name="Chen S."/>
        </authorList>
    </citation>
    <scope>NUCLEOTIDE SEQUENCE</scope>
    <source>
        <strain evidence="2">SC-2020</strain>
    </source>
</reference>
<feature type="compositionally biased region" description="Polar residues" evidence="1">
    <location>
        <begin position="12"/>
        <end position="23"/>
    </location>
</feature>
<dbReference type="EMBL" id="JAQIZT010000013">
    <property type="protein sequence ID" value="KAJ6974917.1"/>
    <property type="molecule type" value="Genomic_DNA"/>
</dbReference>
<gene>
    <name evidence="2" type="ORF">NC653_030919</name>
</gene>
<dbReference type="AlphaFoldDB" id="A0AAD6Q0X3"/>
<organism evidence="2 3">
    <name type="scientific">Populus alba x Populus x berolinensis</name>
    <dbReference type="NCBI Taxonomy" id="444605"/>
    <lineage>
        <taxon>Eukaryota</taxon>
        <taxon>Viridiplantae</taxon>
        <taxon>Streptophyta</taxon>
        <taxon>Embryophyta</taxon>
        <taxon>Tracheophyta</taxon>
        <taxon>Spermatophyta</taxon>
        <taxon>Magnoliopsida</taxon>
        <taxon>eudicotyledons</taxon>
        <taxon>Gunneridae</taxon>
        <taxon>Pentapetalae</taxon>
        <taxon>rosids</taxon>
        <taxon>fabids</taxon>
        <taxon>Malpighiales</taxon>
        <taxon>Salicaceae</taxon>
        <taxon>Saliceae</taxon>
        <taxon>Populus</taxon>
    </lineage>
</organism>
<protein>
    <submittedName>
        <fullName evidence="2">Uncharacterized protein</fullName>
    </submittedName>
</protein>